<reference evidence="1 2" key="1">
    <citation type="submission" date="2016-05" db="EMBL/GenBank/DDBJ databases">
        <title>Microbial solvent formation.</title>
        <authorList>
            <person name="Poehlein A."/>
            <person name="Montoya Solano J.D."/>
            <person name="Flitsch S."/>
            <person name="Krabben P."/>
            <person name="Duerre P."/>
            <person name="Daniel R."/>
        </authorList>
    </citation>
    <scope>NUCLEOTIDE SEQUENCE [LARGE SCALE GENOMIC DNA]</scope>
    <source>
        <strain evidence="1 2">L1-8</strain>
    </source>
</reference>
<comment type="caution">
    <text evidence="1">The sequence shown here is derived from an EMBL/GenBank/DDBJ whole genome shotgun (WGS) entry which is preliminary data.</text>
</comment>
<organism evidence="1 2">
    <name type="scientific">Clostridium saccharobutylicum</name>
    <dbReference type="NCBI Taxonomy" id="169679"/>
    <lineage>
        <taxon>Bacteria</taxon>
        <taxon>Bacillati</taxon>
        <taxon>Bacillota</taxon>
        <taxon>Clostridia</taxon>
        <taxon>Eubacteriales</taxon>
        <taxon>Clostridiaceae</taxon>
        <taxon>Clostridium</taxon>
    </lineage>
</organism>
<dbReference type="EMBL" id="LZYZ01000001">
    <property type="protein sequence ID" value="OOM15846.1"/>
    <property type="molecule type" value="Genomic_DNA"/>
</dbReference>
<protein>
    <submittedName>
        <fullName evidence="1">Uncharacterized protein</fullName>
    </submittedName>
</protein>
<dbReference type="AlphaFoldDB" id="A0A1S8NH68"/>
<dbReference type="Proteomes" id="UP000191154">
    <property type="component" value="Unassembled WGS sequence"/>
</dbReference>
<name>A0A1S8NH68_CLOSA</name>
<gene>
    <name evidence="1" type="ORF">CLOSAC_01170</name>
</gene>
<accession>A0A1S8NH68</accession>
<sequence>MIKKYLNKIMAFGIHMDFFYTKGYKLENGRCKEVY</sequence>
<evidence type="ECO:0000313" key="1">
    <source>
        <dbReference type="EMBL" id="OOM15846.1"/>
    </source>
</evidence>
<evidence type="ECO:0000313" key="2">
    <source>
        <dbReference type="Proteomes" id="UP000191154"/>
    </source>
</evidence>
<proteinExistence type="predicted"/>